<evidence type="ECO:0000256" key="1">
    <source>
        <dbReference type="SAM" id="MobiDB-lite"/>
    </source>
</evidence>
<keyword evidence="3" id="KW-1185">Reference proteome</keyword>
<gene>
    <name evidence="2" type="ORF">H8B15_10610</name>
</gene>
<dbReference type="RefSeq" id="WP_187319668.1">
    <property type="nucleotide sequence ID" value="NZ_JACSCY010000007.1"/>
</dbReference>
<organism evidence="2 3">
    <name type="scientific">Hymenobacter citatus</name>
    <dbReference type="NCBI Taxonomy" id="2763506"/>
    <lineage>
        <taxon>Bacteria</taxon>
        <taxon>Pseudomonadati</taxon>
        <taxon>Bacteroidota</taxon>
        <taxon>Cytophagia</taxon>
        <taxon>Cytophagales</taxon>
        <taxon>Hymenobacteraceae</taxon>
        <taxon>Hymenobacter</taxon>
    </lineage>
</organism>
<evidence type="ECO:0000313" key="3">
    <source>
        <dbReference type="Proteomes" id="UP000622017"/>
    </source>
</evidence>
<reference evidence="2 3" key="1">
    <citation type="submission" date="2020-08" db="EMBL/GenBank/DDBJ databases">
        <title>Hymenobacter sp.</title>
        <authorList>
            <person name="Kim M.K."/>
        </authorList>
    </citation>
    <scope>NUCLEOTIDE SEQUENCE [LARGE SCALE GENOMIC DNA]</scope>
    <source>
        <strain evidence="2 3">BT507</strain>
    </source>
</reference>
<dbReference type="Proteomes" id="UP000622017">
    <property type="component" value="Unassembled WGS sequence"/>
</dbReference>
<feature type="compositionally biased region" description="Pro residues" evidence="1">
    <location>
        <begin position="65"/>
        <end position="76"/>
    </location>
</feature>
<proteinExistence type="predicted"/>
<accession>A0ABR7MJY3</accession>
<evidence type="ECO:0000313" key="2">
    <source>
        <dbReference type="EMBL" id="MBC6611377.1"/>
    </source>
</evidence>
<protein>
    <submittedName>
        <fullName evidence="2">Uncharacterized protein</fullName>
    </submittedName>
</protein>
<sequence length="175" mass="19535">MEKLQIFLVILAGLGVFIWRMVQKAIETTARESQERPRPKVPSLPDTSFKELLKQMQAQNQPDAAPRPQPTPPPTTPAGRPLPREVAPQPHSLERTEVRPVSLEEKATARANQETAPRARRAATLPRATTSIPSAYNVPTKAKSSQTRRTVRDTLRSASDVRAAFVLSEVLRRKF</sequence>
<comment type="caution">
    <text evidence="2">The sequence shown here is derived from an EMBL/GenBank/DDBJ whole genome shotgun (WGS) entry which is preliminary data.</text>
</comment>
<feature type="region of interest" description="Disordered" evidence="1">
    <location>
        <begin position="29"/>
        <end position="150"/>
    </location>
</feature>
<feature type="compositionally biased region" description="Basic and acidic residues" evidence="1">
    <location>
        <begin position="92"/>
        <end position="108"/>
    </location>
</feature>
<dbReference type="EMBL" id="JACSCY010000007">
    <property type="protein sequence ID" value="MBC6611377.1"/>
    <property type="molecule type" value="Genomic_DNA"/>
</dbReference>
<feature type="compositionally biased region" description="Basic and acidic residues" evidence="1">
    <location>
        <begin position="29"/>
        <end position="38"/>
    </location>
</feature>
<name>A0ABR7MJY3_9BACT</name>